<dbReference type="SUPFAM" id="SSF57997">
    <property type="entry name" value="Tropomyosin"/>
    <property type="match status" value="1"/>
</dbReference>
<name>A0A8T2RAF6_CERRI</name>
<reference evidence="2" key="1">
    <citation type="submission" date="2021-08" db="EMBL/GenBank/DDBJ databases">
        <title>WGS assembly of Ceratopteris richardii.</title>
        <authorList>
            <person name="Marchant D.B."/>
            <person name="Chen G."/>
            <person name="Jenkins J."/>
            <person name="Shu S."/>
            <person name="Leebens-Mack J."/>
            <person name="Grimwood J."/>
            <person name="Schmutz J."/>
            <person name="Soltis P."/>
            <person name="Soltis D."/>
            <person name="Chen Z.-H."/>
        </authorList>
    </citation>
    <scope>NUCLEOTIDE SEQUENCE</scope>
    <source>
        <strain evidence="2">Whitten #5841</strain>
        <tissue evidence="2">Leaf</tissue>
    </source>
</reference>
<evidence type="ECO:0000313" key="2">
    <source>
        <dbReference type="EMBL" id="KAH7292781.1"/>
    </source>
</evidence>
<feature type="coiled-coil region" evidence="1">
    <location>
        <begin position="85"/>
        <end position="145"/>
    </location>
</feature>
<keyword evidence="1" id="KW-0175">Coiled coil</keyword>
<dbReference type="EMBL" id="CM035434">
    <property type="protein sequence ID" value="KAH7292781.1"/>
    <property type="molecule type" value="Genomic_DNA"/>
</dbReference>
<organism evidence="2 3">
    <name type="scientific">Ceratopteris richardii</name>
    <name type="common">Triangle waterfern</name>
    <dbReference type="NCBI Taxonomy" id="49495"/>
    <lineage>
        <taxon>Eukaryota</taxon>
        <taxon>Viridiplantae</taxon>
        <taxon>Streptophyta</taxon>
        <taxon>Embryophyta</taxon>
        <taxon>Tracheophyta</taxon>
        <taxon>Polypodiopsida</taxon>
        <taxon>Polypodiidae</taxon>
        <taxon>Polypodiales</taxon>
        <taxon>Pteridineae</taxon>
        <taxon>Pteridaceae</taxon>
        <taxon>Parkerioideae</taxon>
        <taxon>Ceratopteris</taxon>
    </lineage>
</organism>
<comment type="caution">
    <text evidence="2">The sequence shown here is derived from an EMBL/GenBank/DDBJ whole genome shotgun (WGS) entry which is preliminary data.</text>
</comment>
<feature type="coiled-coil region" evidence="1">
    <location>
        <begin position="1"/>
        <end position="56"/>
    </location>
</feature>
<evidence type="ECO:0000256" key="1">
    <source>
        <dbReference type="SAM" id="Coils"/>
    </source>
</evidence>
<gene>
    <name evidence="2" type="ORF">KP509_29G085300</name>
</gene>
<evidence type="ECO:0000313" key="3">
    <source>
        <dbReference type="Proteomes" id="UP000825935"/>
    </source>
</evidence>
<accession>A0A8T2RAF6</accession>
<keyword evidence="3" id="KW-1185">Reference proteome</keyword>
<dbReference type="AlphaFoldDB" id="A0A8T2RAF6"/>
<sequence length="229" mass="27007">MGELEKENVRLKRELDIWMSQREKERRRCVEKDDKVDRMEKELQTMLDNLSALGGEIEKTNTLGATVEALVGQLEKSSQDVNRRMGGVESRGDELEKKLENLEGRRCEELGLVEKVDEMMLGEKIERLYDSFEKIENALQENEKRMHEWEPQNEKLQKRMMYVDCKVTQYRNDTNLNTRGLRELAMKVDGLRNIVIDSAQDLTNHLAWVEDHISSRSNHIESSQRRVWR</sequence>
<dbReference type="Proteomes" id="UP000825935">
    <property type="component" value="Chromosome 29"/>
</dbReference>
<dbReference type="Gene3D" id="1.20.5.170">
    <property type="match status" value="1"/>
</dbReference>
<proteinExistence type="predicted"/>
<protein>
    <submittedName>
        <fullName evidence="2">Uncharacterized protein</fullName>
    </submittedName>
</protein>